<proteinExistence type="predicted"/>
<organism evidence="1">
    <name type="scientific">uncultured Thermomicrobiales bacterium</name>
    <dbReference type="NCBI Taxonomy" id="1645740"/>
    <lineage>
        <taxon>Bacteria</taxon>
        <taxon>Pseudomonadati</taxon>
        <taxon>Thermomicrobiota</taxon>
        <taxon>Thermomicrobia</taxon>
        <taxon>Thermomicrobiales</taxon>
        <taxon>environmental samples</taxon>
    </lineage>
</organism>
<sequence>MQFEWDPNKNESNLAQHGISFAAAARVFDDPHFIDMESSKLSMASSEARR</sequence>
<dbReference type="EMBL" id="CADCWI010000019">
    <property type="protein sequence ID" value="CAA9543673.1"/>
    <property type="molecule type" value="Genomic_DNA"/>
</dbReference>
<dbReference type="InterPro" id="IPR038573">
    <property type="entry name" value="BrnT_sf"/>
</dbReference>
<evidence type="ECO:0008006" key="2">
    <source>
        <dbReference type="Google" id="ProtNLM"/>
    </source>
</evidence>
<accession>A0A6J4UBA4</accession>
<reference evidence="1" key="1">
    <citation type="submission" date="2020-02" db="EMBL/GenBank/DDBJ databases">
        <authorList>
            <person name="Meier V. D."/>
        </authorList>
    </citation>
    <scope>NUCLEOTIDE SEQUENCE</scope>
    <source>
        <strain evidence="1">AVDCRST_MAG43</strain>
    </source>
</reference>
<dbReference type="InterPro" id="IPR007460">
    <property type="entry name" value="BrnT_toxin"/>
</dbReference>
<dbReference type="Pfam" id="PF04365">
    <property type="entry name" value="BrnT_toxin"/>
    <property type="match status" value="1"/>
</dbReference>
<evidence type="ECO:0000313" key="1">
    <source>
        <dbReference type="EMBL" id="CAA9543673.1"/>
    </source>
</evidence>
<gene>
    <name evidence="1" type="ORF">AVDCRST_MAG43-378</name>
</gene>
<dbReference type="Gene3D" id="3.10.450.530">
    <property type="entry name" value="Ribonuclease toxin, BrnT, of type II toxin-antitoxin system"/>
    <property type="match status" value="1"/>
</dbReference>
<dbReference type="AlphaFoldDB" id="A0A6J4UBA4"/>
<protein>
    <recommendedName>
        <fullName evidence="2">BrnT family toxin</fullName>
    </recommendedName>
</protein>
<name>A0A6J4UBA4_9BACT</name>